<dbReference type="AlphaFoldDB" id="A0A2M3ZUS8"/>
<dbReference type="EMBL" id="GGFM01011397">
    <property type="protein sequence ID" value="MBW32148.1"/>
    <property type="molecule type" value="Transcribed_RNA"/>
</dbReference>
<reference evidence="1" key="1">
    <citation type="submission" date="2018-01" db="EMBL/GenBank/DDBJ databases">
        <title>An insight into the sialome of Amazonian anophelines.</title>
        <authorList>
            <person name="Ribeiro J.M."/>
            <person name="Scarpassa V."/>
            <person name="Calvo E."/>
        </authorList>
    </citation>
    <scope>NUCLEOTIDE SEQUENCE</scope>
    <source>
        <tissue evidence="1">Salivary glands</tissue>
    </source>
</reference>
<evidence type="ECO:0000313" key="1">
    <source>
        <dbReference type="EMBL" id="MBW32148.1"/>
    </source>
</evidence>
<accession>A0A2M3ZUS8</accession>
<protein>
    <submittedName>
        <fullName evidence="1">Putative secreted peptide</fullName>
    </submittedName>
</protein>
<sequence length="130" mass="13326">MGGFGGFSILGFTLSTRSSVALSRALAGFGMTVLFGSESFGSPGLTEAFSFTATGSSFRGSTGLCCSFGSPASRIVRSAGRMESVACCGCWWWPFGGVSCGFVVEITFRGVAPASSGRSFSCFSCFSTTS</sequence>
<name>A0A2M3ZUS8_9DIPT</name>
<organism evidence="1">
    <name type="scientific">Anopheles braziliensis</name>
    <dbReference type="NCBI Taxonomy" id="58242"/>
    <lineage>
        <taxon>Eukaryota</taxon>
        <taxon>Metazoa</taxon>
        <taxon>Ecdysozoa</taxon>
        <taxon>Arthropoda</taxon>
        <taxon>Hexapoda</taxon>
        <taxon>Insecta</taxon>
        <taxon>Pterygota</taxon>
        <taxon>Neoptera</taxon>
        <taxon>Endopterygota</taxon>
        <taxon>Diptera</taxon>
        <taxon>Nematocera</taxon>
        <taxon>Culicoidea</taxon>
        <taxon>Culicidae</taxon>
        <taxon>Anophelinae</taxon>
        <taxon>Anopheles</taxon>
    </lineage>
</organism>
<proteinExistence type="predicted"/>